<gene>
    <name evidence="1" type="primary">UGGT2_4</name>
    <name evidence="1" type="ORF">Ciccas_009662</name>
</gene>
<accession>A0ABD2PX25</accession>
<dbReference type="AlphaFoldDB" id="A0ABD2PX25"/>
<keyword evidence="2" id="KW-1185">Reference proteome</keyword>
<dbReference type="InterPro" id="IPR009448">
    <property type="entry name" value="UDP-g_GGtrans"/>
</dbReference>
<dbReference type="PANTHER" id="PTHR11226">
    <property type="entry name" value="UDP-GLUCOSE GLYCOPROTEIN:GLUCOSYLTRANSFERASE"/>
    <property type="match status" value="1"/>
</dbReference>
<dbReference type="EMBL" id="JBJKFK010002033">
    <property type="protein sequence ID" value="KAL3311755.1"/>
    <property type="molecule type" value="Genomic_DNA"/>
</dbReference>
<organism evidence="1 2">
    <name type="scientific">Cichlidogyrus casuarinus</name>
    <dbReference type="NCBI Taxonomy" id="1844966"/>
    <lineage>
        <taxon>Eukaryota</taxon>
        <taxon>Metazoa</taxon>
        <taxon>Spiralia</taxon>
        <taxon>Lophotrochozoa</taxon>
        <taxon>Platyhelminthes</taxon>
        <taxon>Monogenea</taxon>
        <taxon>Monopisthocotylea</taxon>
        <taxon>Dactylogyridea</taxon>
        <taxon>Ancyrocephalidae</taxon>
        <taxon>Cichlidogyrus</taxon>
    </lineage>
</organism>
<reference evidence="1 2" key="1">
    <citation type="submission" date="2024-11" db="EMBL/GenBank/DDBJ databases">
        <title>Adaptive evolution of stress response genes in parasites aligns with host niche diversity.</title>
        <authorList>
            <person name="Hahn C."/>
            <person name="Resl P."/>
        </authorList>
    </citation>
    <scope>NUCLEOTIDE SEQUENCE [LARGE SCALE GENOMIC DNA]</scope>
    <source>
        <strain evidence="1">EGGRZ-B1_66</strain>
        <tissue evidence="1">Body</tissue>
    </source>
</reference>
<dbReference type="Pfam" id="PF06427">
    <property type="entry name" value="UDP-g_GGTase"/>
    <property type="match status" value="1"/>
</dbReference>
<evidence type="ECO:0000313" key="1">
    <source>
        <dbReference type="EMBL" id="KAL3311755.1"/>
    </source>
</evidence>
<sequence>MVDCDQGPVEGACGSVGQPGRVAVRIAHQEVGFLPCLQLLFSFYRYVWDPESIKTNRVARARFEYLPGRSLFTLAIDAQQEWMISAVRADHDMDNIKLAQQTSKTDNYEVSADYQLDYLIVEGHCLDEVTMQPPRGLQFDLGTTSHPHVYDTIVMANLGYFQLKAAPGAWNLQLHEGLSEQLYNIIE</sequence>
<protein>
    <submittedName>
        <fullName evidence="1">UDP-glucose:glycoprotein glucosyltransferase 2</fullName>
    </submittedName>
</protein>
<proteinExistence type="predicted"/>
<dbReference type="PANTHER" id="PTHR11226:SF0">
    <property type="entry name" value="UDP-GLUCOSE:GLYCOPROTEIN GLUCOSYLTRANSFERASE"/>
    <property type="match status" value="1"/>
</dbReference>
<evidence type="ECO:0000313" key="2">
    <source>
        <dbReference type="Proteomes" id="UP001626550"/>
    </source>
</evidence>
<name>A0ABD2PX25_9PLAT</name>
<dbReference type="Proteomes" id="UP001626550">
    <property type="component" value="Unassembled WGS sequence"/>
</dbReference>
<comment type="caution">
    <text evidence="1">The sequence shown here is derived from an EMBL/GenBank/DDBJ whole genome shotgun (WGS) entry which is preliminary data.</text>
</comment>